<feature type="compositionally biased region" description="Basic and acidic residues" evidence="1">
    <location>
        <begin position="97"/>
        <end position="115"/>
    </location>
</feature>
<reference evidence="2" key="1">
    <citation type="submission" date="2019-08" db="EMBL/GenBank/DDBJ databases">
        <authorList>
            <person name="Kucharzyk K."/>
            <person name="Murdoch R.W."/>
            <person name="Higgins S."/>
            <person name="Loffler F."/>
        </authorList>
    </citation>
    <scope>NUCLEOTIDE SEQUENCE</scope>
</reference>
<evidence type="ECO:0000256" key="1">
    <source>
        <dbReference type="SAM" id="MobiDB-lite"/>
    </source>
</evidence>
<feature type="region of interest" description="Disordered" evidence="1">
    <location>
        <begin position="85"/>
        <end position="136"/>
    </location>
</feature>
<sequence length="199" mass="20942">MAGAVLGSRPVTAGVLDDHVPTQVGDVHPGTGRVVEDVPGCGDAVPDGQRDRICICADAAGRAVDDRIRDRAAARRRVVPPAVARQVELDGPVRGGIGDRGEGQHGDRRGGDDGGQHPCGNRVHLGPSPGVPDRRTAASELDPVEGRAGPIREDTLQLQVSLRIAARRCERQPPSRHRRQESTSREISVRLPVGSSVGG</sequence>
<name>A0A645GWY5_9ZZZZ</name>
<dbReference type="AlphaFoldDB" id="A0A645GWY5"/>
<proteinExistence type="predicted"/>
<gene>
    <name evidence="2" type="ORF">SDC9_178023</name>
</gene>
<dbReference type="EMBL" id="VSSQ01081706">
    <property type="protein sequence ID" value="MPN30552.1"/>
    <property type="molecule type" value="Genomic_DNA"/>
</dbReference>
<feature type="region of interest" description="Disordered" evidence="1">
    <location>
        <begin position="167"/>
        <end position="199"/>
    </location>
</feature>
<accession>A0A645GWY5</accession>
<evidence type="ECO:0000313" key="2">
    <source>
        <dbReference type="EMBL" id="MPN30552.1"/>
    </source>
</evidence>
<protein>
    <submittedName>
        <fullName evidence="2">Uncharacterized protein</fullName>
    </submittedName>
</protein>
<organism evidence="2">
    <name type="scientific">bioreactor metagenome</name>
    <dbReference type="NCBI Taxonomy" id="1076179"/>
    <lineage>
        <taxon>unclassified sequences</taxon>
        <taxon>metagenomes</taxon>
        <taxon>ecological metagenomes</taxon>
    </lineage>
</organism>
<comment type="caution">
    <text evidence="2">The sequence shown here is derived from an EMBL/GenBank/DDBJ whole genome shotgun (WGS) entry which is preliminary data.</text>
</comment>